<feature type="compositionally biased region" description="Basic and acidic residues" evidence="8">
    <location>
        <begin position="232"/>
        <end position="246"/>
    </location>
</feature>
<dbReference type="Pfam" id="PF03876">
    <property type="entry name" value="SHS2_Rpb7-N"/>
    <property type="match status" value="1"/>
</dbReference>
<feature type="region of interest" description="Disordered" evidence="8">
    <location>
        <begin position="230"/>
        <end position="305"/>
    </location>
</feature>
<dbReference type="GO" id="GO:0006362">
    <property type="term" value="P:transcription elongation by RNA polymerase I"/>
    <property type="evidence" value="ECO:0007669"/>
    <property type="project" value="UniProtKB-ARBA"/>
</dbReference>
<feature type="domain" description="RPA43 OB" evidence="10">
    <location>
        <begin position="131"/>
        <end position="229"/>
    </location>
</feature>
<evidence type="ECO:0000256" key="7">
    <source>
        <dbReference type="RuleBase" id="RU369086"/>
    </source>
</evidence>
<dbReference type="InterPro" id="IPR045113">
    <property type="entry name" value="Rpb7-like"/>
</dbReference>
<evidence type="ECO:0000259" key="10">
    <source>
        <dbReference type="Pfam" id="PF17875"/>
    </source>
</evidence>
<accession>A0A9P7V989</accession>
<comment type="similarity">
    <text evidence="2">Belongs to the eukaryotic RPA43 RNA polymerase subunit family.</text>
</comment>
<proteinExistence type="inferred from homology"/>
<feature type="compositionally biased region" description="Acidic residues" evidence="8">
    <location>
        <begin position="285"/>
        <end position="305"/>
    </location>
</feature>
<dbReference type="InterPro" id="IPR041901">
    <property type="entry name" value="RNAP_I_Rpa43_N"/>
</dbReference>
<evidence type="ECO:0000256" key="5">
    <source>
        <dbReference type="ARBA" id="ARBA00023163"/>
    </source>
</evidence>
<evidence type="ECO:0000256" key="3">
    <source>
        <dbReference type="ARBA" id="ARBA00022478"/>
    </source>
</evidence>
<comment type="caution">
    <text evidence="11">The sequence shown here is derived from an EMBL/GenBank/DDBJ whole genome shotgun (WGS) entry which is preliminary data.</text>
</comment>
<organism evidence="11 12">
    <name type="scientific">Scheffersomyces spartinae</name>
    <dbReference type="NCBI Taxonomy" id="45513"/>
    <lineage>
        <taxon>Eukaryota</taxon>
        <taxon>Fungi</taxon>
        <taxon>Dikarya</taxon>
        <taxon>Ascomycota</taxon>
        <taxon>Saccharomycotina</taxon>
        <taxon>Pichiomycetes</taxon>
        <taxon>Debaryomycetaceae</taxon>
        <taxon>Scheffersomyces</taxon>
    </lineage>
</organism>
<dbReference type="InterPro" id="IPR005576">
    <property type="entry name" value="Rpb7-like_N"/>
</dbReference>
<evidence type="ECO:0000313" key="12">
    <source>
        <dbReference type="Proteomes" id="UP000790833"/>
    </source>
</evidence>
<evidence type="ECO:0000256" key="4">
    <source>
        <dbReference type="ARBA" id="ARBA00022553"/>
    </source>
</evidence>
<dbReference type="GO" id="GO:0006361">
    <property type="term" value="P:transcription initiation at RNA polymerase I promoter"/>
    <property type="evidence" value="ECO:0007669"/>
    <property type="project" value="UniProtKB-ARBA"/>
</dbReference>
<dbReference type="CDD" id="cd04328">
    <property type="entry name" value="RNAP_I_Rpa43_N"/>
    <property type="match status" value="1"/>
</dbReference>
<keyword evidence="6 7" id="KW-0539">Nucleus</keyword>
<dbReference type="RefSeq" id="XP_043049110.1">
    <property type="nucleotide sequence ID" value="XM_043191467.1"/>
</dbReference>
<evidence type="ECO:0000256" key="2">
    <source>
        <dbReference type="ARBA" id="ARBA00005930"/>
    </source>
</evidence>
<keyword evidence="3 7" id="KW-0240">DNA-directed RNA polymerase</keyword>
<comment type="function">
    <text evidence="7">DNA-dependent RNA polymerase which catalyzes the transcription of DNA into RNA using the four ribonucleoside triphosphates as substrates.</text>
</comment>
<dbReference type="PANTHER" id="PTHR12709:SF5">
    <property type="entry name" value="DNA-DIRECTED RNA POLYMERASE I SUBUNIT RPA43"/>
    <property type="match status" value="1"/>
</dbReference>
<dbReference type="EMBL" id="JAHMUF010000011">
    <property type="protein sequence ID" value="KAG7193562.1"/>
    <property type="molecule type" value="Genomic_DNA"/>
</dbReference>
<sequence length="305" mass="34255">MATVAKRSLNGFGEGTFKRRKSLVIPKSTNPKNDEGISECFHKFSTALYVSLAPCHLNNPINGIKAQHLDPMVMTYFGKAQGVILSYSNIQLSGDNRGFDVEDNEITIAQIEGSSPFTFMWITVDFLVWKPQLGDVLEGYIYMQTASHLGLLIHDTFNASIKKYNIPNDWSFIPIQEDEIESSEEDGGKFKTFGYWQNEHGIKVEGKLRFTIKSIHSTGKVVSVEGTLIEPGEERESQPVARERRSSIATTNQNAPNSHTKFDDEQEEIAVSKVDDDIPGYTKDNEDEDVINESSEDEEDEEDSD</sequence>
<dbReference type="FunFam" id="3.30.1490.120:FF:000004">
    <property type="entry name" value="RNA polymerase I subunit Rpa43"/>
    <property type="match status" value="1"/>
</dbReference>
<protein>
    <recommendedName>
        <fullName evidence="7">DNA-directed RNA polymerase subunit</fullName>
    </recommendedName>
</protein>
<keyword evidence="4" id="KW-0597">Phosphoprotein</keyword>
<evidence type="ECO:0000256" key="1">
    <source>
        <dbReference type="ARBA" id="ARBA00004604"/>
    </source>
</evidence>
<dbReference type="Pfam" id="PF17875">
    <property type="entry name" value="RPA43_OB"/>
    <property type="match status" value="1"/>
</dbReference>
<name>A0A9P7V989_9ASCO</name>
<comment type="subcellular location">
    <subcellularLocation>
        <location evidence="1">Nucleus</location>
        <location evidence="1">Nucleolus</location>
    </subcellularLocation>
</comment>
<keyword evidence="5 7" id="KW-0804">Transcription</keyword>
<reference evidence="11" key="1">
    <citation type="submission" date="2021-03" db="EMBL/GenBank/DDBJ databases">
        <authorList>
            <person name="Palmer J.M."/>
        </authorList>
    </citation>
    <scope>NUCLEOTIDE SEQUENCE</scope>
    <source>
        <strain evidence="11">ARV_011</strain>
    </source>
</reference>
<keyword evidence="12" id="KW-1185">Reference proteome</keyword>
<evidence type="ECO:0000256" key="6">
    <source>
        <dbReference type="ARBA" id="ARBA00023242"/>
    </source>
</evidence>
<dbReference type="GO" id="GO:0005736">
    <property type="term" value="C:RNA polymerase I complex"/>
    <property type="evidence" value="ECO:0007669"/>
    <property type="project" value="TreeGrafter"/>
</dbReference>
<dbReference type="Proteomes" id="UP000790833">
    <property type="component" value="Unassembled WGS sequence"/>
</dbReference>
<dbReference type="Gene3D" id="2.40.50.1060">
    <property type="match status" value="1"/>
</dbReference>
<dbReference type="OrthoDB" id="10250504at2759"/>
<dbReference type="InterPro" id="IPR041178">
    <property type="entry name" value="RPA43_OB"/>
</dbReference>
<dbReference type="InterPro" id="IPR036898">
    <property type="entry name" value="RNA_pol_Rpb7-like_N_sf"/>
</dbReference>
<dbReference type="Gene3D" id="3.30.1490.120">
    <property type="entry name" value="RNA polymerase Rpb7-like, N-terminal domain"/>
    <property type="match status" value="1"/>
</dbReference>
<dbReference type="AlphaFoldDB" id="A0A9P7V989"/>
<feature type="domain" description="RNA polymerase Rpb7-like N-terminal" evidence="9">
    <location>
        <begin position="48"/>
        <end position="95"/>
    </location>
</feature>
<dbReference type="GeneID" id="66114005"/>
<evidence type="ECO:0000259" key="9">
    <source>
        <dbReference type="Pfam" id="PF03876"/>
    </source>
</evidence>
<feature type="compositionally biased region" description="Polar residues" evidence="8">
    <location>
        <begin position="247"/>
        <end position="259"/>
    </location>
</feature>
<evidence type="ECO:0000313" key="11">
    <source>
        <dbReference type="EMBL" id="KAG7193562.1"/>
    </source>
</evidence>
<evidence type="ECO:0000256" key="8">
    <source>
        <dbReference type="SAM" id="MobiDB-lite"/>
    </source>
</evidence>
<gene>
    <name evidence="11" type="ORF">KQ657_000631</name>
</gene>
<dbReference type="PANTHER" id="PTHR12709">
    <property type="entry name" value="DNA-DIRECTED RNA POLYMERASE II, III"/>
    <property type="match status" value="1"/>
</dbReference>